<organism evidence="2 3">
    <name type="scientific">Duganella alba</name>
    <dbReference type="NCBI Taxonomy" id="2666081"/>
    <lineage>
        <taxon>Bacteria</taxon>
        <taxon>Pseudomonadati</taxon>
        <taxon>Pseudomonadota</taxon>
        <taxon>Betaproteobacteria</taxon>
        <taxon>Burkholderiales</taxon>
        <taxon>Oxalobacteraceae</taxon>
        <taxon>Telluria group</taxon>
        <taxon>Duganella</taxon>
    </lineage>
</organism>
<dbReference type="AlphaFoldDB" id="A0A6L5QP91"/>
<protein>
    <submittedName>
        <fullName evidence="2">Uncharacterized protein</fullName>
    </submittedName>
</protein>
<evidence type="ECO:0000313" key="3">
    <source>
        <dbReference type="Proteomes" id="UP000481037"/>
    </source>
</evidence>
<dbReference type="Proteomes" id="UP000481037">
    <property type="component" value="Unassembled WGS sequence"/>
</dbReference>
<gene>
    <name evidence="2" type="ORF">GJ697_27665</name>
</gene>
<evidence type="ECO:0000256" key="1">
    <source>
        <dbReference type="SAM" id="SignalP"/>
    </source>
</evidence>
<reference evidence="2 3" key="1">
    <citation type="submission" date="2019-11" db="EMBL/GenBank/DDBJ databases">
        <title>Novel species isolated from a subtropical stream in China.</title>
        <authorList>
            <person name="Lu H."/>
        </authorList>
    </citation>
    <scope>NUCLEOTIDE SEQUENCE [LARGE SCALE GENOMIC DNA]</scope>
    <source>
        <strain evidence="2 3">FT25W</strain>
    </source>
</reference>
<dbReference type="EMBL" id="WKJM01000038">
    <property type="protein sequence ID" value="MRX11610.1"/>
    <property type="molecule type" value="Genomic_DNA"/>
</dbReference>
<accession>A0A6L5QP91</accession>
<comment type="caution">
    <text evidence="2">The sequence shown here is derived from an EMBL/GenBank/DDBJ whole genome shotgun (WGS) entry which is preliminary data.</text>
</comment>
<evidence type="ECO:0000313" key="2">
    <source>
        <dbReference type="EMBL" id="MRX11610.1"/>
    </source>
</evidence>
<keyword evidence="3" id="KW-1185">Reference proteome</keyword>
<feature type="chain" id="PRO_5026864779" evidence="1">
    <location>
        <begin position="19"/>
        <end position="125"/>
    </location>
</feature>
<feature type="signal peptide" evidence="1">
    <location>
        <begin position="1"/>
        <end position="18"/>
    </location>
</feature>
<name>A0A6L5QP91_9BURK</name>
<keyword evidence="1" id="KW-0732">Signal</keyword>
<sequence>MRTLLTLFLTACSASALADPVDVDQIKKDLAKIDRELRADTPAVPDFGKDKPFGRVNVEIEDAYIGTGEDARSYYEAPDGTVYYMETIKGKTRCSMTGAVGSFSGKSNGASGIQCPASTADWKKY</sequence>
<proteinExistence type="predicted"/>
<dbReference type="RefSeq" id="WP_154370292.1">
    <property type="nucleotide sequence ID" value="NZ_WKJM01000038.1"/>
</dbReference>